<dbReference type="Gene3D" id="3.40.50.10420">
    <property type="entry name" value="NagB/RpiA/CoA transferase-like"/>
    <property type="match status" value="1"/>
</dbReference>
<feature type="binding site" evidence="4">
    <location>
        <begin position="130"/>
        <end position="138"/>
    </location>
    <ligand>
        <name>ATP</name>
        <dbReference type="ChEBI" id="CHEBI:30616"/>
    </ligand>
</feature>
<comment type="similarity">
    <text evidence="1 5">Belongs to the 5-formyltetrahydrofolate cyclo-ligase family.</text>
</comment>
<dbReference type="GO" id="GO:0009396">
    <property type="term" value="P:folic acid-containing compound biosynthetic process"/>
    <property type="evidence" value="ECO:0007669"/>
    <property type="project" value="TreeGrafter"/>
</dbReference>
<comment type="cofactor">
    <cofactor evidence="5">
        <name>Mg(2+)</name>
        <dbReference type="ChEBI" id="CHEBI:18420"/>
    </cofactor>
</comment>
<keyword evidence="3 4" id="KW-0067">ATP-binding</keyword>
<dbReference type="AlphaFoldDB" id="D3VR97"/>
<accession>D3VR97</accession>
<dbReference type="NCBIfam" id="TIGR02727">
    <property type="entry name" value="MTHFS_bact"/>
    <property type="match status" value="1"/>
</dbReference>
<feature type="binding site" evidence="4">
    <location>
        <begin position="3"/>
        <end position="7"/>
    </location>
    <ligand>
        <name>ATP</name>
        <dbReference type="ChEBI" id="CHEBI:30616"/>
    </ligand>
</feature>
<keyword evidence="6" id="KW-0436">Ligase</keyword>
<protein>
    <recommendedName>
        <fullName evidence="5">5-formyltetrahydrofolate cyclo-ligase</fullName>
        <ecNumber evidence="5">6.3.3.2</ecNumber>
    </recommendedName>
</protein>
<organism evidence="6 7">
    <name type="scientific">Mycoplasmopsis agalactiae</name>
    <name type="common">Mycoplasma agalactiae</name>
    <dbReference type="NCBI Taxonomy" id="2110"/>
    <lineage>
        <taxon>Bacteria</taxon>
        <taxon>Bacillati</taxon>
        <taxon>Mycoplasmatota</taxon>
        <taxon>Mycoplasmoidales</taxon>
        <taxon>Metamycoplasmataceae</taxon>
        <taxon>Mycoplasmopsis</taxon>
    </lineage>
</organism>
<gene>
    <name evidence="6" type="ordered locus">MAGa6380</name>
</gene>
<evidence type="ECO:0000256" key="2">
    <source>
        <dbReference type="ARBA" id="ARBA00022741"/>
    </source>
</evidence>
<name>D3VR97_MYCAA</name>
<dbReference type="PANTHER" id="PTHR23407">
    <property type="entry name" value="ATPASE INHIBITOR/5-FORMYLTETRAHYDROFOLATE CYCLO-LIGASE"/>
    <property type="match status" value="1"/>
</dbReference>
<proteinExistence type="inferred from homology"/>
<dbReference type="InterPro" id="IPR037171">
    <property type="entry name" value="NagB/RpiA_transferase-like"/>
</dbReference>
<dbReference type="PIRSF" id="PIRSF006806">
    <property type="entry name" value="FTHF_cligase"/>
    <property type="match status" value="1"/>
</dbReference>
<keyword evidence="2 4" id="KW-0547">Nucleotide-binding</keyword>
<sequence length="187" mass="21942">MNKKELRKLMIDKRRLLSLGYKSNANLIISNNVIDFINKYRFKQICIYLSTKYEVDTYHIIDWCLSNNISVYVPKVIGENKMVMTRVDNTSNYQSNVFNIKESTSDIICEINKIDCIFTPLVAFDKHLNRIGMGKGFYDRFFNENPGNYLKVGICFDEQKVEKIEIDDIDQSLDFVITEKSIYEQVN</sequence>
<dbReference type="Proteomes" id="UP000006902">
    <property type="component" value="Chromosome"/>
</dbReference>
<evidence type="ECO:0000256" key="4">
    <source>
        <dbReference type="PIRSR" id="PIRSR006806-1"/>
    </source>
</evidence>
<evidence type="ECO:0000313" key="6">
    <source>
        <dbReference type="EMBL" id="CBH40844.1"/>
    </source>
</evidence>
<keyword evidence="5" id="KW-0479">Metal-binding</keyword>
<reference evidence="7" key="1">
    <citation type="journal article" date="2010" name="BMC Genomics">
        <title>Comparative genomic and proteomic analyses of two Mycoplasma agalactiae strains: clues to the macro- and micro-events that are shaping mycoplasma diversity.</title>
        <authorList>
            <person name="Nouvel L.X."/>
            <person name="Sirand-Pugnet P."/>
            <person name="Marenda M.S."/>
            <person name="Sagne E."/>
            <person name="Barbe V."/>
            <person name="Mangenot S."/>
            <person name="Schenowitz C."/>
            <person name="Jacob D."/>
            <person name="Barre A."/>
            <person name="Claverol S."/>
            <person name="Blanchard A."/>
            <person name="Citti C."/>
        </authorList>
    </citation>
    <scope>NUCLEOTIDE SEQUENCE [LARGE SCALE GENOMIC DNA]</scope>
    <source>
        <strain evidence="7">5632</strain>
    </source>
</reference>
<comment type="catalytic activity">
    <reaction evidence="5">
        <text>(6S)-5-formyl-5,6,7,8-tetrahydrofolate + ATP = (6R)-5,10-methenyltetrahydrofolate + ADP + phosphate</text>
        <dbReference type="Rhea" id="RHEA:10488"/>
        <dbReference type="ChEBI" id="CHEBI:30616"/>
        <dbReference type="ChEBI" id="CHEBI:43474"/>
        <dbReference type="ChEBI" id="CHEBI:57455"/>
        <dbReference type="ChEBI" id="CHEBI:57457"/>
        <dbReference type="ChEBI" id="CHEBI:456216"/>
        <dbReference type="EC" id="6.3.3.2"/>
    </reaction>
</comment>
<dbReference type="KEGG" id="mal:MAGa6380"/>
<dbReference type="Pfam" id="PF01812">
    <property type="entry name" value="5-FTHF_cyc-lig"/>
    <property type="match status" value="1"/>
</dbReference>
<evidence type="ECO:0000256" key="5">
    <source>
        <dbReference type="RuleBase" id="RU361279"/>
    </source>
</evidence>
<dbReference type="eggNOG" id="COG0212">
    <property type="taxonomic scope" value="Bacteria"/>
</dbReference>
<dbReference type="PANTHER" id="PTHR23407:SF1">
    <property type="entry name" value="5-FORMYLTETRAHYDROFOLATE CYCLO-LIGASE"/>
    <property type="match status" value="1"/>
</dbReference>
<dbReference type="EMBL" id="FP671138">
    <property type="protein sequence ID" value="CBH40844.1"/>
    <property type="molecule type" value="Genomic_DNA"/>
</dbReference>
<evidence type="ECO:0000256" key="1">
    <source>
        <dbReference type="ARBA" id="ARBA00010638"/>
    </source>
</evidence>
<dbReference type="RefSeq" id="WP_013022194.1">
    <property type="nucleotide sequence ID" value="NC_013948.1"/>
</dbReference>
<dbReference type="EC" id="6.3.3.2" evidence="5"/>
<dbReference type="SUPFAM" id="SSF100950">
    <property type="entry name" value="NagB/RpiA/CoA transferase-like"/>
    <property type="match status" value="1"/>
</dbReference>
<dbReference type="InterPro" id="IPR024185">
    <property type="entry name" value="FTHF_cligase-like_sf"/>
</dbReference>
<evidence type="ECO:0000313" key="7">
    <source>
        <dbReference type="Proteomes" id="UP000006902"/>
    </source>
</evidence>
<dbReference type="GO" id="GO:0046872">
    <property type="term" value="F:metal ion binding"/>
    <property type="evidence" value="ECO:0007669"/>
    <property type="project" value="UniProtKB-KW"/>
</dbReference>
<dbReference type="GO" id="GO:0030272">
    <property type="term" value="F:5-formyltetrahydrofolate cyclo-ligase activity"/>
    <property type="evidence" value="ECO:0007669"/>
    <property type="project" value="UniProtKB-EC"/>
</dbReference>
<feature type="binding site" evidence="4">
    <location>
        <position position="49"/>
    </location>
    <ligand>
        <name>substrate</name>
    </ligand>
</feature>
<dbReference type="OrthoDB" id="9801938at2"/>
<dbReference type="GO" id="GO:0005524">
    <property type="term" value="F:ATP binding"/>
    <property type="evidence" value="ECO:0007669"/>
    <property type="project" value="UniProtKB-KW"/>
</dbReference>
<keyword evidence="5" id="KW-0460">Magnesium</keyword>
<evidence type="ECO:0000256" key="3">
    <source>
        <dbReference type="ARBA" id="ARBA00022840"/>
    </source>
</evidence>
<dbReference type="InterPro" id="IPR002698">
    <property type="entry name" value="FTHF_cligase"/>
</dbReference>
<dbReference type="GO" id="GO:0035999">
    <property type="term" value="P:tetrahydrofolate interconversion"/>
    <property type="evidence" value="ECO:0007669"/>
    <property type="project" value="TreeGrafter"/>
</dbReference>
<feature type="binding site" evidence="4">
    <location>
        <position position="54"/>
    </location>
    <ligand>
        <name>substrate</name>
    </ligand>
</feature>